<protein>
    <submittedName>
        <fullName evidence="2">Peptidase inhibitor family I36 protein</fullName>
    </submittedName>
</protein>
<comment type="caution">
    <text evidence="2">The sequence shown here is derived from an EMBL/GenBank/DDBJ whole genome shotgun (WGS) entry which is preliminary data.</text>
</comment>
<dbReference type="RefSeq" id="WP_382378308.1">
    <property type="nucleotide sequence ID" value="NZ_JBHRZI010000030.1"/>
</dbReference>
<dbReference type="EMBL" id="JBHRZI010000030">
    <property type="protein sequence ID" value="MFC3896812.1"/>
    <property type="molecule type" value="Genomic_DNA"/>
</dbReference>
<gene>
    <name evidence="2" type="ORF">ACFOWZ_35505</name>
</gene>
<dbReference type="Proteomes" id="UP001595690">
    <property type="component" value="Unassembled WGS sequence"/>
</dbReference>
<evidence type="ECO:0000313" key="3">
    <source>
        <dbReference type="Proteomes" id="UP001595690"/>
    </source>
</evidence>
<reference evidence="3" key="1">
    <citation type="journal article" date="2019" name="Int. J. Syst. Evol. Microbiol.">
        <title>The Global Catalogue of Microorganisms (GCM) 10K type strain sequencing project: providing services to taxonomists for standard genome sequencing and annotation.</title>
        <authorList>
            <consortium name="The Broad Institute Genomics Platform"/>
            <consortium name="The Broad Institute Genome Sequencing Center for Infectious Disease"/>
            <person name="Wu L."/>
            <person name="Ma J."/>
        </authorList>
    </citation>
    <scope>NUCLEOTIDE SEQUENCE [LARGE SCALE GENOMIC DNA]</scope>
    <source>
        <strain evidence="3">CGMCC 4.7405</strain>
    </source>
</reference>
<dbReference type="Pfam" id="PF03995">
    <property type="entry name" value="Inhibitor_I36"/>
    <property type="match status" value="1"/>
</dbReference>
<evidence type="ECO:0000313" key="2">
    <source>
        <dbReference type="EMBL" id="MFC3896812.1"/>
    </source>
</evidence>
<proteinExistence type="predicted"/>
<feature type="signal peptide" evidence="1">
    <location>
        <begin position="1"/>
        <end position="28"/>
    </location>
</feature>
<organism evidence="2 3">
    <name type="scientific">Lentzea rhizosphaerae</name>
    <dbReference type="NCBI Taxonomy" id="2041025"/>
    <lineage>
        <taxon>Bacteria</taxon>
        <taxon>Bacillati</taxon>
        <taxon>Actinomycetota</taxon>
        <taxon>Actinomycetes</taxon>
        <taxon>Pseudonocardiales</taxon>
        <taxon>Pseudonocardiaceae</taxon>
        <taxon>Lentzea</taxon>
    </lineage>
</organism>
<keyword evidence="1" id="KW-0732">Signal</keyword>
<sequence>MIGIRKTAVTTAVMAVAALAFTASPASAVDATDSHANARVEQEVQAVLRLNPGSHRVAPNVVEVDEGVTISVPTQINDIQNCKTSYLCLSEHANFGGHQISFWKCRDVNLGYYKLPDGRTWNDQVSSIRNAQSRGVQSRFYNYDGSGDPDSPSNWRFVIALNAGHYLRDLSRDTSADGGYANDKIDIVHVC</sequence>
<name>A0ABV8C480_9PSEU</name>
<evidence type="ECO:0000256" key="1">
    <source>
        <dbReference type="SAM" id="SignalP"/>
    </source>
</evidence>
<keyword evidence="3" id="KW-1185">Reference proteome</keyword>
<accession>A0ABV8C480</accession>
<dbReference type="Gene3D" id="2.60.20.10">
    <property type="entry name" value="Crystallins"/>
    <property type="match status" value="1"/>
</dbReference>
<feature type="chain" id="PRO_5047067216" evidence="1">
    <location>
        <begin position="29"/>
        <end position="191"/>
    </location>
</feature>